<name>A0A1H8K202_9RHOB</name>
<dbReference type="RefSeq" id="WP_175481755.1">
    <property type="nucleotide sequence ID" value="NZ_FOCM01000007.1"/>
</dbReference>
<keyword evidence="3" id="KW-1185">Reference proteome</keyword>
<evidence type="ECO:0000313" key="2">
    <source>
        <dbReference type="EMBL" id="SEN86952.1"/>
    </source>
</evidence>
<dbReference type="PROSITE" id="PS51257">
    <property type="entry name" value="PROKAR_LIPOPROTEIN"/>
    <property type="match status" value="1"/>
</dbReference>
<evidence type="ECO:0000256" key="1">
    <source>
        <dbReference type="SAM" id="MobiDB-lite"/>
    </source>
</evidence>
<dbReference type="AlphaFoldDB" id="A0A1H8K202"/>
<dbReference type="EMBL" id="FOCM01000007">
    <property type="protein sequence ID" value="SEN86952.1"/>
    <property type="molecule type" value="Genomic_DNA"/>
</dbReference>
<accession>A0A1H8K202</accession>
<protein>
    <recommendedName>
        <fullName evidence="4">Lipoprotein-attachment site-containing protein</fullName>
    </recommendedName>
</protein>
<evidence type="ECO:0000313" key="3">
    <source>
        <dbReference type="Proteomes" id="UP000199372"/>
    </source>
</evidence>
<dbReference type="Proteomes" id="UP000199372">
    <property type="component" value="Unassembled WGS sequence"/>
</dbReference>
<feature type="region of interest" description="Disordered" evidence="1">
    <location>
        <begin position="23"/>
        <end position="49"/>
    </location>
</feature>
<organism evidence="2 3">
    <name type="scientific">Palleronia pelagia</name>
    <dbReference type="NCBI Taxonomy" id="387096"/>
    <lineage>
        <taxon>Bacteria</taxon>
        <taxon>Pseudomonadati</taxon>
        <taxon>Pseudomonadota</taxon>
        <taxon>Alphaproteobacteria</taxon>
        <taxon>Rhodobacterales</taxon>
        <taxon>Roseobacteraceae</taxon>
        <taxon>Palleronia</taxon>
    </lineage>
</organism>
<proteinExistence type="predicted"/>
<sequence length="49" mass="5067">MTRLILAPAALVTLLAGCMNDQVPLNDGDTVPVGEELASPSDGIETENN</sequence>
<gene>
    <name evidence="2" type="ORF">SAMN04488011_10760</name>
</gene>
<evidence type="ECO:0008006" key="4">
    <source>
        <dbReference type="Google" id="ProtNLM"/>
    </source>
</evidence>
<reference evidence="3" key="1">
    <citation type="submission" date="2016-10" db="EMBL/GenBank/DDBJ databases">
        <authorList>
            <person name="Varghese N."/>
            <person name="Submissions S."/>
        </authorList>
    </citation>
    <scope>NUCLEOTIDE SEQUENCE [LARGE SCALE GENOMIC DNA]</scope>
    <source>
        <strain evidence="3">DSM 26893</strain>
    </source>
</reference>